<sequence>MEDLIKEIYDNKMKKSKWNRIDYEIEKEIRDLLQHVEEHLPPKEYEKCRDKMYQAAFAGKEKGFAEGFRYGVRLTAECFIQKEGREES</sequence>
<reference evidence="1" key="1">
    <citation type="submission" date="2018-10" db="EMBL/GenBank/DDBJ databases">
        <title>Schaedlerella arabinophila gen. nov. sp. nov., isolated from the mouse intestinal tract and comparative analysis with the genome of the closely related altered Schaedler flora strain ASF502.</title>
        <authorList>
            <person name="Miyake S."/>
            <person name="Soh M."/>
            <person name="Seedorf H."/>
        </authorList>
    </citation>
    <scope>NUCLEOTIDE SEQUENCE [LARGE SCALE GENOMIC DNA]</scope>
    <source>
        <strain evidence="1">DSM 106076</strain>
    </source>
</reference>
<organism evidence="1 2">
    <name type="scientific">Schaedlerella arabinosiphila</name>
    <dbReference type="NCBI Taxonomy" id="2044587"/>
    <lineage>
        <taxon>Bacteria</taxon>
        <taxon>Bacillati</taxon>
        <taxon>Bacillota</taxon>
        <taxon>Clostridia</taxon>
        <taxon>Lachnospirales</taxon>
        <taxon>Lachnospiraceae</taxon>
        <taxon>Schaedlerella</taxon>
    </lineage>
</organism>
<keyword evidence="2" id="KW-1185">Reference proteome</keyword>
<name>A0A426DBL6_9FIRM</name>
<comment type="caution">
    <text evidence="1">The sequence shown here is derived from an EMBL/GenBank/DDBJ whole genome shotgun (WGS) entry which is preliminary data.</text>
</comment>
<gene>
    <name evidence="1" type="ORF">EBB54_00770</name>
</gene>
<accession>A0A426DBL6</accession>
<evidence type="ECO:0000313" key="2">
    <source>
        <dbReference type="Proteomes" id="UP000274920"/>
    </source>
</evidence>
<proteinExistence type="predicted"/>
<dbReference type="AlphaFoldDB" id="A0A426DBL6"/>
<evidence type="ECO:0000313" key="1">
    <source>
        <dbReference type="EMBL" id="RRK30085.1"/>
    </source>
</evidence>
<dbReference type="EMBL" id="RHJS01000002">
    <property type="protein sequence ID" value="RRK30085.1"/>
    <property type="molecule type" value="Genomic_DNA"/>
</dbReference>
<dbReference type="Proteomes" id="UP000274920">
    <property type="component" value="Unassembled WGS sequence"/>
</dbReference>
<protein>
    <submittedName>
        <fullName evidence="1">Uncharacterized protein</fullName>
    </submittedName>
</protein>